<gene>
    <name evidence="5" type="ORF">B0H66DRAFT_574948</name>
</gene>
<dbReference type="PANTHER" id="PTHR43775:SF21">
    <property type="entry name" value="NON-REDUCING POLYKETIDE SYNTHASE AUSA-RELATED"/>
    <property type="match status" value="1"/>
</dbReference>
<dbReference type="PROSITE" id="PS52004">
    <property type="entry name" value="KS3_2"/>
    <property type="match status" value="1"/>
</dbReference>
<keyword evidence="1" id="KW-0596">Phosphopantetheine</keyword>
<dbReference type="Gene3D" id="3.40.47.10">
    <property type="match status" value="1"/>
</dbReference>
<dbReference type="SUPFAM" id="SSF53901">
    <property type="entry name" value="Thiolase-like"/>
    <property type="match status" value="1"/>
</dbReference>
<dbReference type="CDD" id="cd00833">
    <property type="entry name" value="PKS"/>
    <property type="match status" value="1"/>
</dbReference>
<dbReference type="GO" id="GO:0044550">
    <property type="term" value="P:secondary metabolite biosynthetic process"/>
    <property type="evidence" value="ECO:0007669"/>
    <property type="project" value="TreeGrafter"/>
</dbReference>
<evidence type="ECO:0000259" key="4">
    <source>
        <dbReference type="PROSITE" id="PS52004"/>
    </source>
</evidence>
<evidence type="ECO:0000256" key="2">
    <source>
        <dbReference type="ARBA" id="ARBA00022553"/>
    </source>
</evidence>
<dbReference type="SMART" id="SM00825">
    <property type="entry name" value="PKS_KS"/>
    <property type="match status" value="1"/>
</dbReference>
<dbReference type="InterPro" id="IPR014030">
    <property type="entry name" value="Ketoacyl_synth_N"/>
</dbReference>
<dbReference type="PANTHER" id="PTHR43775">
    <property type="entry name" value="FATTY ACID SYNTHASE"/>
    <property type="match status" value="1"/>
</dbReference>
<comment type="similarity">
    <text evidence="3">Belongs to the thiolase-like superfamily. Beta-ketoacyl-ACP synthases family.</text>
</comment>
<evidence type="ECO:0000256" key="1">
    <source>
        <dbReference type="ARBA" id="ARBA00022450"/>
    </source>
</evidence>
<dbReference type="InterPro" id="IPR020841">
    <property type="entry name" value="PKS_Beta-ketoAc_synthase_dom"/>
</dbReference>
<proteinExistence type="inferred from homology"/>
<protein>
    <submittedName>
        <fullName evidence="5">Non-reduced type polyketide synthase protein</fullName>
    </submittedName>
</protein>
<dbReference type="Proteomes" id="UP001283341">
    <property type="component" value="Unassembled WGS sequence"/>
</dbReference>
<dbReference type="GO" id="GO:0004312">
    <property type="term" value="F:fatty acid synthase activity"/>
    <property type="evidence" value="ECO:0007669"/>
    <property type="project" value="TreeGrafter"/>
</dbReference>
<dbReference type="EMBL" id="JAUEDM010000003">
    <property type="protein sequence ID" value="KAK3323020.1"/>
    <property type="molecule type" value="Genomic_DNA"/>
</dbReference>
<organism evidence="5 6">
    <name type="scientific">Apodospora peruviana</name>
    <dbReference type="NCBI Taxonomy" id="516989"/>
    <lineage>
        <taxon>Eukaryota</taxon>
        <taxon>Fungi</taxon>
        <taxon>Dikarya</taxon>
        <taxon>Ascomycota</taxon>
        <taxon>Pezizomycotina</taxon>
        <taxon>Sordariomycetes</taxon>
        <taxon>Sordariomycetidae</taxon>
        <taxon>Sordariales</taxon>
        <taxon>Lasiosphaeriaceae</taxon>
        <taxon>Apodospora</taxon>
    </lineage>
</organism>
<keyword evidence="6" id="KW-1185">Reference proteome</keyword>
<keyword evidence="3" id="KW-0808">Transferase</keyword>
<evidence type="ECO:0000313" key="6">
    <source>
        <dbReference type="Proteomes" id="UP001283341"/>
    </source>
</evidence>
<dbReference type="Pfam" id="PF02801">
    <property type="entry name" value="Ketoacyl-synt_C"/>
    <property type="match status" value="1"/>
</dbReference>
<evidence type="ECO:0000313" key="5">
    <source>
        <dbReference type="EMBL" id="KAK3323020.1"/>
    </source>
</evidence>
<sequence>MDPQQRLLLELSFEALHGAGYLVNHETAKRDDVGCFIGSSFVDYLDNTGSHAPTAYTSTGTIRAFLCGRICPAEVIDTACSSSLVAIYRAVRAIQAGECRMALAGGISLMTGINNNLDLAKANVLSTTGQCKPFGAAADGYCRADGTRLVVLKTVKDAMADGNEILGVVAGVATNQGRRSSITTPEPRAQQAFYKKVLDEAGIHPDAVSYVEAHGTGTQAGDPSEMESIRTVFGAAGVAGLLKVLAMLKHGKIPQQASFARLNPKIPALE</sequence>
<dbReference type="InterPro" id="IPR050091">
    <property type="entry name" value="PKS_NRPS_Biosynth_Enz"/>
</dbReference>
<name>A0AAE0IDC2_9PEZI</name>
<dbReference type="GO" id="GO:0006633">
    <property type="term" value="P:fatty acid biosynthetic process"/>
    <property type="evidence" value="ECO:0007669"/>
    <property type="project" value="TreeGrafter"/>
</dbReference>
<comment type="caution">
    <text evidence="5">The sequence shown here is derived from an EMBL/GenBank/DDBJ whole genome shotgun (WGS) entry which is preliminary data.</text>
</comment>
<dbReference type="InterPro" id="IPR014031">
    <property type="entry name" value="Ketoacyl_synth_C"/>
</dbReference>
<dbReference type="InterPro" id="IPR016039">
    <property type="entry name" value="Thiolase-like"/>
</dbReference>
<accession>A0AAE0IDC2</accession>
<reference evidence="5" key="1">
    <citation type="journal article" date="2023" name="Mol. Phylogenet. Evol.">
        <title>Genome-scale phylogeny and comparative genomics of the fungal order Sordariales.</title>
        <authorList>
            <person name="Hensen N."/>
            <person name="Bonometti L."/>
            <person name="Westerberg I."/>
            <person name="Brannstrom I.O."/>
            <person name="Guillou S."/>
            <person name="Cros-Aarteil S."/>
            <person name="Calhoun S."/>
            <person name="Haridas S."/>
            <person name="Kuo A."/>
            <person name="Mondo S."/>
            <person name="Pangilinan J."/>
            <person name="Riley R."/>
            <person name="LaButti K."/>
            <person name="Andreopoulos B."/>
            <person name="Lipzen A."/>
            <person name="Chen C."/>
            <person name="Yan M."/>
            <person name="Daum C."/>
            <person name="Ng V."/>
            <person name="Clum A."/>
            <person name="Steindorff A."/>
            <person name="Ohm R.A."/>
            <person name="Martin F."/>
            <person name="Silar P."/>
            <person name="Natvig D.O."/>
            <person name="Lalanne C."/>
            <person name="Gautier V."/>
            <person name="Ament-Velasquez S.L."/>
            <person name="Kruys A."/>
            <person name="Hutchinson M.I."/>
            <person name="Powell A.J."/>
            <person name="Barry K."/>
            <person name="Miller A.N."/>
            <person name="Grigoriev I.V."/>
            <person name="Debuchy R."/>
            <person name="Gladieux P."/>
            <person name="Hiltunen Thoren M."/>
            <person name="Johannesson H."/>
        </authorList>
    </citation>
    <scope>NUCLEOTIDE SEQUENCE</scope>
    <source>
        <strain evidence="5">CBS 118394</strain>
    </source>
</reference>
<reference evidence="5" key="2">
    <citation type="submission" date="2023-06" db="EMBL/GenBank/DDBJ databases">
        <authorList>
            <consortium name="Lawrence Berkeley National Laboratory"/>
            <person name="Haridas S."/>
            <person name="Hensen N."/>
            <person name="Bonometti L."/>
            <person name="Westerberg I."/>
            <person name="Brannstrom I.O."/>
            <person name="Guillou S."/>
            <person name="Cros-Aarteil S."/>
            <person name="Calhoun S."/>
            <person name="Kuo A."/>
            <person name="Mondo S."/>
            <person name="Pangilinan J."/>
            <person name="Riley R."/>
            <person name="Labutti K."/>
            <person name="Andreopoulos B."/>
            <person name="Lipzen A."/>
            <person name="Chen C."/>
            <person name="Yanf M."/>
            <person name="Daum C."/>
            <person name="Ng V."/>
            <person name="Clum A."/>
            <person name="Steindorff A."/>
            <person name="Ohm R."/>
            <person name="Martin F."/>
            <person name="Silar P."/>
            <person name="Natvig D."/>
            <person name="Lalanne C."/>
            <person name="Gautier V."/>
            <person name="Ament-Velasquez S.L."/>
            <person name="Kruys A."/>
            <person name="Hutchinson M.I."/>
            <person name="Powell A.J."/>
            <person name="Barry K."/>
            <person name="Miller A.N."/>
            <person name="Grigoriev I.V."/>
            <person name="Debuchy R."/>
            <person name="Gladieux P."/>
            <person name="Thoren M.H."/>
            <person name="Johannesson H."/>
        </authorList>
    </citation>
    <scope>NUCLEOTIDE SEQUENCE</scope>
    <source>
        <strain evidence="5">CBS 118394</strain>
    </source>
</reference>
<dbReference type="Pfam" id="PF00109">
    <property type="entry name" value="ketoacyl-synt"/>
    <property type="match status" value="1"/>
</dbReference>
<keyword evidence="2" id="KW-0597">Phosphoprotein</keyword>
<feature type="domain" description="Ketosynthase family 3 (KS3)" evidence="4">
    <location>
        <begin position="1"/>
        <end position="270"/>
    </location>
</feature>
<evidence type="ECO:0000256" key="3">
    <source>
        <dbReference type="RuleBase" id="RU003694"/>
    </source>
</evidence>
<dbReference type="AlphaFoldDB" id="A0AAE0IDC2"/>